<evidence type="ECO:0000256" key="11">
    <source>
        <dbReference type="SAM" id="Phobius"/>
    </source>
</evidence>
<dbReference type="SUPFAM" id="SSF55785">
    <property type="entry name" value="PYP-like sensor domain (PAS domain)"/>
    <property type="match status" value="1"/>
</dbReference>
<evidence type="ECO:0000256" key="8">
    <source>
        <dbReference type="ARBA" id="ARBA00023136"/>
    </source>
</evidence>
<dbReference type="GO" id="GO:0016020">
    <property type="term" value="C:membrane"/>
    <property type="evidence" value="ECO:0007669"/>
    <property type="project" value="UniProtKB-SubCell"/>
</dbReference>
<comment type="subcellular location">
    <subcellularLocation>
        <location evidence="1">Membrane</location>
        <topology evidence="1">Multi-pass membrane protein</topology>
    </subcellularLocation>
</comment>
<evidence type="ECO:0000259" key="13">
    <source>
        <dbReference type="PROSITE" id="PS50112"/>
    </source>
</evidence>
<organism evidence="14 15">
    <name type="scientific">Neptuniibacter caesariensis</name>
    <dbReference type="NCBI Taxonomy" id="207954"/>
    <lineage>
        <taxon>Bacteria</taxon>
        <taxon>Pseudomonadati</taxon>
        <taxon>Pseudomonadota</taxon>
        <taxon>Gammaproteobacteria</taxon>
        <taxon>Oceanospirillales</taxon>
        <taxon>Oceanospirillaceae</taxon>
        <taxon>Neptuniibacter</taxon>
    </lineage>
</organism>
<feature type="transmembrane region" description="Helical" evidence="11">
    <location>
        <begin position="607"/>
        <end position="625"/>
    </location>
</feature>
<keyword evidence="5 11" id="KW-1133">Transmembrane helix</keyword>
<dbReference type="Pfam" id="PF08448">
    <property type="entry name" value="PAS_4"/>
    <property type="match status" value="1"/>
</dbReference>
<feature type="transmembrane region" description="Helical" evidence="11">
    <location>
        <begin position="234"/>
        <end position="253"/>
    </location>
</feature>
<feature type="transmembrane region" description="Helical" evidence="11">
    <location>
        <begin position="569"/>
        <end position="595"/>
    </location>
</feature>
<dbReference type="PROSITE" id="PS50112">
    <property type="entry name" value="PAS"/>
    <property type="match status" value="1"/>
</dbReference>
<dbReference type="InterPro" id="IPR045016">
    <property type="entry name" value="NhaD-like"/>
</dbReference>
<comment type="similarity">
    <text evidence="10">Belongs to the NhaD Na(+)/H(+) (TC 2.A.62) antiporter family.</text>
</comment>
<reference evidence="14 15" key="1">
    <citation type="submission" date="2006-02" db="EMBL/GenBank/DDBJ databases">
        <authorList>
            <person name="Pinhassi J."/>
            <person name="Pedros-Alio C."/>
            <person name="Ferriera S."/>
            <person name="Johnson J."/>
            <person name="Kravitz S."/>
            <person name="Halpern A."/>
            <person name="Remington K."/>
            <person name="Beeson K."/>
            <person name="Tran B."/>
            <person name="Rogers Y.-H."/>
            <person name="Friedman R."/>
            <person name="Venter J.C."/>
        </authorList>
    </citation>
    <scope>NUCLEOTIDE SEQUENCE [LARGE SCALE GENOMIC DNA]</scope>
    <source>
        <strain evidence="14 15">MED92</strain>
    </source>
</reference>
<feature type="transmembrane region" description="Helical" evidence="11">
    <location>
        <begin position="48"/>
        <end position="66"/>
    </location>
</feature>
<evidence type="ECO:0000256" key="7">
    <source>
        <dbReference type="ARBA" id="ARBA00023065"/>
    </source>
</evidence>
<dbReference type="InterPro" id="IPR000014">
    <property type="entry name" value="PAS"/>
</dbReference>
<feature type="transmembrane region" description="Helical" evidence="11">
    <location>
        <begin position="501"/>
        <end position="521"/>
    </location>
</feature>
<keyword evidence="3" id="KW-0050">Antiport</keyword>
<evidence type="ECO:0000256" key="2">
    <source>
        <dbReference type="ARBA" id="ARBA00022448"/>
    </source>
</evidence>
<feature type="transmembrane region" description="Helical" evidence="11">
    <location>
        <begin position="78"/>
        <end position="98"/>
    </location>
</feature>
<dbReference type="Gene3D" id="3.30.450.20">
    <property type="entry name" value="PAS domain"/>
    <property type="match status" value="1"/>
</dbReference>
<gene>
    <name evidence="14" type="ORF">MED92_17359</name>
</gene>
<keyword evidence="6" id="KW-0915">Sodium</keyword>
<dbReference type="AlphaFoldDB" id="A0A7U8GQE4"/>
<proteinExistence type="inferred from homology"/>
<feature type="transmembrane region" description="Helical" evidence="11">
    <location>
        <begin position="533"/>
        <end position="557"/>
    </location>
</feature>
<feature type="chain" id="PRO_5030810699" evidence="12">
    <location>
        <begin position="33"/>
        <end position="628"/>
    </location>
</feature>
<evidence type="ECO:0000256" key="4">
    <source>
        <dbReference type="ARBA" id="ARBA00022692"/>
    </source>
</evidence>
<evidence type="ECO:0000256" key="10">
    <source>
        <dbReference type="ARBA" id="ARBA00025753"/>
    </source>
</evidence>
<keyword evidence="7" id="KW-0406">Ion transport</keyword>
<evidence type="ECO:0000256" key="12">
    <source>
        <dbReference type="SAM" id="SignalP"/>
    </source>
</evidence>
<comment type="caution">
    <text evidence="14">The sequence shown here is derived from an EMBL/GenBank/DDBJ whole genome shotgun (WGS) entry which is preliminary data.</text>
</comment>
<sequence length="628" mass="68205">MNLSMFFPPISSASLRFMLAVALLLLPLTAFAETGGAAANVPELSASFYGYLSIAIFILAYSLVPLENNIHLLKSKPVLVAAGLIWILVALAFKEIGATEQAHHAIKHAIIEYAELFLFLLVAMTYINALEDRNVFQALRAYLVSRGYSLRKVFWVTGALSFVISPIADNLTTALLMGAVVMAVGGSNIRFVSIACINVVVAANAGGAFSPFGDITTLMVWQKGKVEFLEFLPLFIPSLVNWLVPAVIMNFAIPNEIPEASQEKSFMKRGAKVMMVLFLVTIVTAVSFHSFLHLPPAAGMMFGLGYLGMYSFYLKKVEGRTIMADSIFGGRSDAHQNPLSVLQAYGKDIGEHLNDQPYPAFMIDKEKSVTHWNTALEELTGIKAEEVIGTKDHWKGFYKDQRPTLADAVLEDESGAGVRQHYQNKYRDNPMGGKSYDAASYFDNIGSSGAYLMFSAAPVVDESGETVGAVELFEDMTEKREEVKEFDVMERVSRAEWDTLLFFYGVILCVAGLSQFGYMAIVSELMYNDLGPTWANGLVGVLSAIVDNIPVMFAVLTMDPAMSLGQWQLVTLTAGVGGSMLAIGSAAGVALLGTARGVYTFASHLKWTPAIALGYVASIGVHLLINGV</sequence>
<keyword evidence="8 11" id="KW-0472">Membrane</keyword>
<dbReference type="Proteomes" id="UP000002171">
    <property type="component" value="Unassembled WGS sequence"/>
</dbReference>
<feature type="transmembrane region" description="Helical" evidence="11">
    <location>
        <begin position="174"/>
        <end position="192"/>
    </location>
</feature>
<dbReference type="InterPro" id="IPR004680">
    <property type="entry name" value="Cit_transptr-like_dom"/>
</dbReference>
<keyword evidence="12" id="KW-0732">Signal</keyword>
<feature type="transmembrane region" description="Helical" evidence="11">
    <location>
        <begin position="297"/>
        <end position="314"/>
    </location>
</feature>
<dbReference type="PANTHER" id="PTHR43269">
    <property type="entry name" value="SODIUM/PROTON ANTIPORTER 1-RELATED"/>
    <property type="match status" value="1"/>
</dbReference>
<dbReference type="RefSeq" id="WP_007021136.1">
    <property type="nucleotide sequence ID" value="NZ_CH724125.1"/>
</dbReference>
<feature type="transmembrane region" description="Helical" evidence="11">
    <location>
        <begin position="199"/>
        <end position="222"/>
    </location>
</feature>
<keyword evidence="4 11" id="KW-0812">Transmembrane</keyword>
<keyword evidence="2" id="KW-0813">Transport</keyword>
<evidence type="ECO:0000256" key="1">
    <source>
        <dbReference type="ARBA" id="ARBA00004141"/>
    </source>
</evidence>
<dbReference type="InterPro" id="IPR013656">
    <property type="entry name" value="PAS_4"/>
</dbReference>
<evidence type="ECO:0000256" key="3">
    <source>
        <dbReference type="ARBA" id="ARBA00022449"/>
    </source>
</evidence>
<dbReference type="Pfam" id="PF03600">
    <property type="entry name" value="CitMHS"/>
    <property type="match status" value="2"/>
</dbReference>
<feature type="transmembrane region" description="Helical" evidence="11">
    <location>
        <begin position="110"/>
        <end position="129"/>
    </location>
</feature>
<evidence type="ECO:0000313" key="14">
    <source>
        <dbReference type="EMBL" id="EAR60237.1"/>
    </source>
</evidence>
<name>A0A7U8GQE4_NEPCE</name>
<dbReference type="PANTHER" id="PTHR43269:SF2">
    <property type="entry name" value="SODIUM_PROTON ANTIPORTER 1-RELATED"/>
    <property type="match status" value="1"/>
</dbReference>
<dbReference type="InterPro" id="IPR035965">
    <property type="entry name" value="PAS-like_dom_sf"/>
</dbReference>
<protein>
    <submittedName>
        <fullName evidence="14">Na+/H+ antiporter (NhaD family protein)</fullName>
    </submittedName>
</protein>
<evidence type="ECO:0000313" key="15">
    <source>
        <dbReference type="Proteomes" id="UP000002171"/>
    </source>
</evidence>
<feature type="transmembrane region" description="Helical" evidence="11">
    <location>
        <begin position="273"/>
        <end position="291"/>
    </location>
</feature>
<evidence type="ECO:0000256" key="9">
    <source>
        <dbReference type="ARBA" id="ARBA00023201"/>
    </source>
</evidence>
<evidence type="ECO:0000256" key="6">
    <source>
        <dbReference type="ARBA" id="ARBA00023053"/>
    </source>
</evidence>
<keyword evidence="9" id="KW-0739">Sodium transport</keyword>
<feature type="transmembrane region" description="Helical" evidence="11">
    <location>
        <begin position="150"/>
        <end position="168"/>
    </location>
</feature>
<dbReference type="GO" id="GO:0015297">
    <property type="term" value="F:antiporter activity"/>
    <property type="evidence" value="ECO:0007669"/>
    <property type="project" value="UniProtKB-KW"/>
</dbReference>
<keyword evidence="15" id="KW-1185">Reference proteome</keyword>
<dbReference type="GO" id="GO:0006814">
    <property type="term" value="P:sodium ion transport"/>
    <property type="evidence" value="ECO:0007669"/>
    <property type="project" value="UniProtKB-KW"/>
</dbReference>
<evidence type="ECO:0000256" key="5">
    <source>
        <dbReference type="ARBA" id="ARBA00022989"/>
    </source>
</evidence>
<dbReference type="EMBL" id="AAOW01000021">
    <property type="protein sequence ID" value="EAR60237.1"/>
    <property type="molecule type" value="Genomic_DNA"/>
</dbReference>
<accession>A0A7U8GQE4</accession>
<feature type="domain" description="PAS" evidence="13">
    <location>
        <begin position="353"/>
        <end position="389"/>
    </location>
</feature>
<feature type="signal peptide" evidence="12">
    <location>
        <begin position="1"/>
        <end position="32"/>
    </location>
</feature>
<dbReference type="NCBIfam" id="NF038006">
    <property type="entry name" value="NhaD_1"/>
    <property type="match status" value="2"/>
</dbReference>